<name>A0A1M7LVH9_9BACT</name>
<evidence type="ECO:0000259" key="1">
    <source>
        <dbReference type="Pfam" id="PF13568"/>
    </source>
</evidence>
<dbReference type="EMBL" id="FRBL01000011">
    <property type="protein sequence ID" value="SHM82346.1"/>
    <property type="molecule type" value="Genomic_DNA"/>
</dbReference>
<reference evidence="2 3" key="1">
    <citation type="submission" date="2016-11" db="EMBL/GenBank/DDBJ databases">
        <authorList>
            <person name="Jaros S."/>
            <person name="Januszkiewicz K."/>
            <person name="Wedrychowicz H."/>
        </authorList>
    </citation>
    <scope>NUCLEOTIDE SEQUENCE [LARGE SCALE GENOMIC DNA]</scope>
    <source>
        <strain evidence="2 3">DSM 27406</strain>
    </source>
</reference>
<dbReference type="Pfam" id="PF13568">
    <property type="entry name" value="OMP_b-brl_2"/>
    <property type="match status" value="1"/>
</dbReference>
<evidence type="ECO:0000313" key="2">
    <source>
        <dbReference type="EMBL" id="SHM82346.1"/>
    </source>
</evidence>
<feature type="domain" description="Outer membrane protein beta-barrel" evidence="1">
    <location>
        <begin position="40"/>
        <end position="209"/>
    </location>
</feature>
<gene>
    <name evidence="2" type="ORF">SAMN05444266_111173</name>
</gene>
<sequence length="231" mass="25454">MVKIKHIIFLAVFTTSFAIQVASGQALIALLFGKKITSTRLHVGIIVGASGSYLENASGEQPRYGFAIGAYTTYDLNTNWQLAMDIIMKSPKGANAIYYENSFKAPDAPELVGEEFTRKIVYMSFSPMIRYRFTPSFGIAVGPYGAIRTVAKDIYEKGTDNGKLSYTYNAKDDIHRIDGGATFDIQYTLMKGKGIRLNAQYNLGLGNIYKGDMRGKNRQFLVAVGIPIGAR</sequence>
<dbReference type="AlphaFoldDB" id="A0A1M7LVH9"/>
<evidence type="ECO:0000313" key="3">
    <source>
        <dbReference type="Proteomes" id="UP000184420"/>
    </source>
</evidence>
<keyword evidence="3" id="KW-1185">Reference proteome</keyword>
<dbReference type="InterPro" id="IPR025665">
    <property type="entry name" value="Beta-barrel_OMP_2"/>
</dbReference>
<proteinExistence type="predicted"/>
<dbReference type="Proteomes" id="UP000184420">
    <property type="component" value="Unassembled WGS sequence"/>
</dbReference>
<protein>
    <submittedName>
        <fullName evidence="2">Outer membrane protein beta-barrel domain-containing protein</fullName>
    </submittedName>
</protein>
<organism evidence="2 3">
    <name type="scientific">Chitinophaga jiangningensis</name>
    <dbReference type="NCBI Taxonomy" id="1419482"/>
    <lineage>
        <taxon>Bacteria</taxon>
        <taxon>Pseudomonadati</taxon>
        <taxon>Bacteroidota</taxon>
        <taxon>Chitinophagia</taxon>
        <taxon>Chitinophagales</taxon>
        <taxon>Chitinophagaceae</taxon>
        <taxon>Chitinophaga</taxon>
    </lineage>
</organism>
<accession>A0A1M7LVH9</accession>
<dbReference type="STRING" id="1419482.SAMN05444266_111173"/>
<dbReference type="RefSeq" id="WP_073086848.1">
    <property type="nucleotide sequence ID" value="NZ_FRBL01000011.1"/>
</dbReference>